<dbReference type="PANTHER" id="PTHR45677:SF8">
    <property type="entry name" value="CYSTEINE SULFINIC ACID DECARBOXYLASE"/>
    <property type="match status" value="1"/>
</dbReference>
<organism evidence="7 8">
    <name type="scientific">Pontibacillus salicampi</name>
    <dbReference type="NCBI Taxonomy" id="1449801"/>
    <lineage>
        <taxon>Bacteria</taxon>
        <taxon>Bacillati</taxon>
        <taxon>Bacillota</taxon>
        <taxon>Bacilli</taxon>
        <taxon>Bacillales</taxon>
        <taxon>Bacillaceae</taxon>
        <taxon>Pontibacillus</taxon>
    </lineage>
</organism>
<protein>
    <submittedName>
        <fullName evidence="7">Pyridoxal phosphate-dependent decarboxylase family protein</fullName>
    </submittedName>
</protein>
<keyword evidence="3" id="KW-0210">Decarboxylase</keyword>
<dbReference type="InterPro" id="IPR021115">
    <property type="entry name" value="Pyridoxal-P_BS"/>
</dbReference>
<dbReference type="Gene3D" id="3.40.640.10">
    <property type="entry name" value="Type I PLP-dependent aspartate aminotransferase-like (Major domain)"/>
    <property type="match status" value="1"/>
</dbReference>
<dbReference type="Pfam" id="PF00282">
    <property type="entry name" value="Pyridoxal_deC"/>
    <property type="match status" value="1"/>
</dbReference>
<name>A0ABV6LPV0_9BACI</name>
<dbReference type="InterPro" id="IPR015422">
    <property type="entry name" value="PyrdxlP-dep_Trfase_small"/>
</dbReference>
<sequence length="500" mass="56088">MGQRPFQRWFLSAEPSSTQYYQDTMYQTVQMLLQHVTRETKSFSGTTPMQAEERLRTLFGESVSKNGKELHEVLQNVRNGVMEHTFQIHNPVTMAHLQCPPLVPSLAAEVVLTALNQSMDSWDQSGAATTIEQQMVRWLCEIYHMDEGDGIFTTGGTQSNYMGVLLAREAVSKKRWGWDVKQKGLHPNSSSLRILCSAEAHFTCQQSAAELGLGEQAVVPIPTDDTYKMSIPHLEKTIQSLKEEGLIPFLLFGTAGTTDFGSIDPLEEMASIASEHDMWYHVDAAYGGALQLSKQHGSKLKGVEQADSLTVDFHKMFYQPISCGAFLVKQANSFHYLTHHADYLNPEQDEEDGIPNLVQKSVMTTRRFDALKLFMSLQVVGTETLASMINSTLINAQYIASQLEQEEAFQLIHEPEINAVVFRLYQENWSEEQTESINLAVRNELLNSGKAIIARTRINGKVHLKVTILNPTITTKDIEEVIEAMKIIAGQEAGKWSKTN</sequence>
<dbReference type="PANTHER" id="PTHR45677">
    <property type="entry name" value="GLUTAMATE DECARBOXYLASE-RELATED"/>
    <property type="match status" value="1"/>
</dbReference>
<keyword evidence="5 6" id="KW-0456">Lyase</keyword>
<dbReference type="InterPro" id="IPR002129">
    <property type="entry name" value="PyrdxlP-dep_de-COase"/>
</dbReference>
<evidence type="ECO:0000256" key="6">
    <source>
        <dbReference type="RuleBase" id="RU000382"/>
    </source>
</evidence>
<dbReference type="RefSeq" id="WP_377348394.1">
    <property type="nucleotide sequence ID" value="NZ_JBHLTP010000011.1"/>
</dbReference>
<evidence type="ECO:0000256" key="2">
    <source>
        <dbReference type="ARBA" id="ARBA00009533"/>
    </source>
</evidence>
<gene>
    <name evidence="7" type="ORF">ACFFGV_12705</name>
</gene>
<dbReference type="Gene3D" id="1.20.1650.10">
    <property type="entry name" value="PLP-dependent transferases"/>
    <property type="match status" value="1"/>
</dbReference>
<evidence type="ECO:0000313" key="8">
    <source>
        <dbReference type="Proteomes" id="UP001589836"/>
    </source>
</evidence>
<evidence type="ECO:0000256" key="5">
    <source>
        <dbReference type="ARBA" id="ARBA00023239"/>
    </source>
</evidence>
<keyword evidence="8" id="KW-1185">Reference proteome</keyword>
<dbReference type="InterPro" id="IPR015421">
    <property type="entry name" value="PyrdxlP-dep_Trfase_major"/>
</dbReference>
<evidence type="ECO:0000313" key="7">
    <source>
        <dbReference type="EMBL" id="MFC0524427.1"/>
    </source>
</evidence>
<comment type="caution">
    <text evidence="7">The sequence shown here is derived from an EMBL/GenBank/DDBJ whole genome shotgun (WGS) entry which is preliminary data.</text>
</comment>
<dbReference type="EMBL" id="JBHLTP010000011">
    <property type="protein sequence ID" value="MFC0524427.1"/>
    <property type="molecule type" value="Genomic_DNA"/>
</dbReference>
<reference evidence="7 8" key="1">
    <citation type="submission" date="2024-09" db="EMBL/GenBank/DDBJ databases">
        <authorList>
            <person name="Sun Q."/>
            <person name="Mori K."/>
        </authorList>
    </citation>
    <scope>NUCLEOTIDE SEQUENCE [LARGE SCALE GENOMIC DNA]</scope>
    <source>
        <strain evidence="7 8">NCAIM B.02529</strain>
    </source>
</reference>
<comment type="similarity">
    <text evidence="2 6">Belongs to the group II decarboxylase family.</text>
</comment>
<keyword evidence="4 6" id="KW-0663">Pyridoxal phosphate</keyword>
<evidence type="ECO:0000256" key="3">
    <source>
        <dbReference type="ARBA" id="ARBA00022793"/>
    </source>
</evidence>
<evidence type="ECO:0000256" key="1">
    <source>
        <dbReference type="ARBA" id="ARBA00001933"/>
    </source>
</evidence>
<dbReference type="CDD" id="cd06450">
    <property type="entry name" value="DOPA_deC_like"/>
    <property type="match status" value="1"/>
</dbReference>
<dbReference type="InterPro" id="IPR015424">
    <property type="entry name" value="PyrdxlP-dep_Trfase"/>
</dbReference>
<dbReference type="SUPFAM" id="SSF53383">
    <property type="entry name" value="PLP-dependent transferases"/>
    <property type="match status" value="1"/>
</dbReference>
<dbReference type="Gene3D" id="3.90.1150.10">
    <property type="entry name" value="Aspartate Aminotransferase, domain 1"/>
    <property type="match status" value="1"/>
</dbReference>
<evidence type="ECO:0000256" key="4">
    <source>
        <dbReference type="ARBA" id="ARBA00022898"/>
    </source>
</evidence>
<dbReference type="Proteomes" id="UP001589836">
    <property type="component" value="Unassembled WGS sequence"/>
</dbReference>
<dbReference type="PROSITE" id="PS00392">
    <property type="entry name" value="DDC_GAD_HDC_YDC"/>
    <property type="match status" value="1"/>
</dbReference>
<proteinExistence type="inferred from homology"/>
<accession>A0ABV6LPV0</accession>
<comment type="cofactor">
    <cofactor evidence="1 6">
        <name>pyridoxal 5'-phosphate</name>
        <dbReference type="ChEBI" id="CHEBI:597326"/>
    </cofactor>
</comment>